<dbReference type="Proteomes" id="UP000030689">
    <property type="component" value="Unassembled WGS sequence"/>
</dbReference>
<keyword evidence="3" id="KW-0812">Transmembrane</keyword>
<feature type="transmembrane region" description="Helical" evidence="3">
    <location>
        <begin position="90"/>
        <end position="113"/>
    </location>
</feature>
<dbReference type="PANTHER" id="PTHR33740:SF3">
    <property type="entry name" value="GPI-ANCHORED ADHESIN-LIKE PROTEIN"/>
    <property type="match status" value="1"/>
</dbReference>
<keyword evidence="3" id="KW-0472">Membrane</keyword>
<feature type="compositionally biased region" description="Basic and acidic residues" evidence="2">
    <location>
        <begin position="157"/>
        <end position="167"/>
    </location>
</feature>
<reference evidence="5 6" key="1">
    <citation type="journal article" date="2013" name="Front. Plant Sci.">
        <title>The Reference Genome of the Halophytic Plant Eutrema salsugineum.</title>
        <authorList>
            <person name="Yang R."/>
            <person name="Jarvis D.E."/>
            <person name="Chen H."/>
            <person name="Beilstein M.A."/>
            <person name="Grimwood J."/>
            <person name="Jenkins J."/>
            <person name="Shu S."/>
            <person name="Prochnik S."/>
            <person name="Xin M."/>
            <person name="Ma C."/>
            <person name="Schmutz J."/>
            <person name="Wing R.A."/>
            <person name="Mitchell-Olds T."/>
            <person name="Schumaker K.S."/>
            <person name="Wang X."/>
        </authorList>
    </citation>
    <scope>NUCLEOTIDE SEQUENCE [LARGE SCALE GENOMIC DNA]</scope>
</reference>
<gene>
    <name evidence="5" type="ORF">EUTSA_v10003612mg</name>
</gene>
<feature type="compositionally biased region" description="Polar residues" evidence="2">
    <location>
        <begin position="309"/>
        <end position="332"/>
    </location>
</feature>
<feature type="compositionally biased region" description="Polar residues" evidence="2">
    <location>
        <begin position="129"/>
        <end position="143"/>
    </location>
</feature>
<name>V4KL20_EUTSA</name>
<evidence type="ECO:0000259" key="4">
    <source>
        <dbReference type="PROSITE" id="PS51272"/>
    </source>
</evidence>
<organism evidence="5 6">
    <name type="scientific">Eutrema salsugineum</name>
    <name type="common">Saltwater cress</name>
    <name type="synonym">Sisymbrium salsugineum</name>
    <dbReference type="NCBI Taxonomy" id="72664"/>
    <lineage>
        <taxon>Eukaryota</taxon>
        <taxon>Viridiplantae</taxon>
        <taxon>Streptophyta</taxon>
        <taxon>Embryophyta</taxon>
        <taxon>Tracheophyta</taxon>
        <taxon>Spermatophyta</taxon>
        <taxon>Magnoliopsida</taxon>
        <taxon>eudicotyledons</taxon>
        <taxon>Gunneridae</taxon>
        <taxon>Pentapetalae</taxon>
        <taxon>rosids</taxon>
        <taxon>malvids</taxon>
        <taxon>Brassicales</taxon>
        <taxon>Brassicaceae</taxon>
        <taxon>Eutremeae</taxon>
        <taxon>Eutrema</taxon>
    </lineage>
</organism>
<dbReference type="AlphaFoldDB" id="V4KL20"/>
<dbReference type="Gramene" id="ESQ31934">
    <property type="protein sequence ID" value="ESQ31934"/>
    <property type="gene ID" value="EUTSA_v10003612mg"/>
</dbReference>
<evidence type="ECO:0000256" key="3">
    <source>
        <dbReference type="SAM" id="Phobius"/>
    </source>
</evidence>
<feature type="compositionally biased region" description="Low complexity" evidence="2">
    <location>
        <begin position="231"/>
        <end position="248"/>
    </location>
</feature>
<keyword evidence="1" id="KW-0175">Coiled coil</keyword>
<feature type="domain" description="SLH" evidence="4">
    <location>
        <begin position="490"/>
        <end position="564"/>
    </location>
</feature>
<evidence type="ECO:0000313" key="5">
    <source>
        <dbReference type="EMBL" id="ESQ31934.1"/>
    </source>
</evidence>
<feature type="region of interest" description="Disordered" evidence="2">
    <location>
        <begin position="56"/>
        <end position="87"/>
    </location>
</feature>
<evidence type="ECO:0000313" key="6">
    <source>
        <dbReference type="Proteomes" id="UP000030689"/>
    </source>
</evidence>
<evidence type="ECO:0000256" key="1">
    <source>
        <dbReference type="SAM" id="Coils"/>
    </source>
</evidence>
<sequence>MASATATWTPNSLQLRLALSSGVRRKSHTVYLRPSRSCRKPGCGVVCVSQKSDVEAWTGSDSSKPPADGLAGWADSGNDEKSSRAKKKSWIEGVVGAGVAGLILVGGLSYAVASFNKRNNHKLKPELQPLTSQQESALLSSDETFSDEVKIANSEENNLKDEDKSIESNDLGQQGDNASDEDKKIGKFDGVISDGTDVTENITSQTSPEADVMLPVQSDPETPESEKVLSESKSMLDSSSEAIDSQSSNLAGSENPTSEDPDSLPDTEATNVTDLENQVNSQKEDSMSSLSDSDAATGTAAVGVLATSQSDLTSDPHTVPLNDTGTAFSTVTEDLPEVSGTPEDLAAESMSSVSDIDTTKEIESSKTPVPESTYWSKNDLNINSQDELGDNGPPLEVPNGGSAFSSAGIPAPSVSFQVNPGKILVPAAADQVQCQAYAALQVLKVIETDTQPSDLCTRREYARWLVSASSALSRNTTSKVYPAMYIENVTELAFDDITPGDPDFSSIQGLAEAGLITSKLSNRDLLNDVEGTFLFSPESLLSRQDLISWKMALEKRQLPEADKKMLYELSGFIDIDRINPDAWPAIIADISTGEQGIAALAFGCTRLFQPHKPVTKAQAAIALSSGEASDIVSEELARIEAETVAEKAVSAHNALVAEVEKDVNASFEKELSMEREKIEAVERMAELAKMELEQLREKREEETLALVKERAAVESEMEVLSRLRRDAEEKLEDLMSNKAEISFEKERVSNLRKDAEEESQRISKLQYELEVERKALSMARSWAEEEGKRASEQARALEEARKRWETKGLTVIVDKDLQEKSSGEMEQSVLLNNVERASVGETEERAQTLMDKLKDMAASVGGKSREVIFIVMEKIRLWIMVLKEYAENLGKRAGEMREAAIVRAKGAAKEVEKGTVQVSDKVKRVAEECRDGVGKISQKFKT</sequence>
<feature type="region of interest" description="Disordered" evidence="2">
    <location>
        <begin position="153"/>
        <end position="377"/>
    </location>
</feature>
<keyword evidence="3" id="KW-1133">Transmembrane helix</keyword>
<evidence type="ECO:0000256" key="2">
    <source>
        <dbReference type="SAM" id="MobiDB-lite"/>
    </source>
</evidence>
<dbReference type="PANTHER" id="PTHR33740">
    <property type="entry name" value="GPI-ANCHORED ADHESIN-LIKE PROTEIN"/>
    <property type="match status" value="1"/>
</dbReference>
<feature type="coiled-coil region" evidence="1">
    <location>
        <begin position="664"/>
        <end position="807"/>
    </location>
</feature>
<protein>
    <recommendedName>
        <fullName evidence="4">SLH domain-containing protein</fullName>
    </recommendedName>
</protein>
<proteinExistence type="predicted"/>
<dbReference type="OMA" id="RSWIMVL"/>
<dbReference type="PROSITE" id="PS51272">
    <property type="entry name" value="SLH"/>
    <property type="match status" value="1"/>
</dbReference>
<feature type="compositionally biased region" description="Polar residues" evidence="2">
    <location>
        <begin position="168"/>
        <end position="177"/>
    </location>
</feature>
<accession>V4KL20</accession>
<dbReference type="eggNOG" id="ENOG502QQ5K">
    <property type="taxonomic scope" value="Eukaryota"/>
</dbReference>
<feature type="compositionally biased region" description="Polar residues" evidence="2">
    <location>
        <begin position="268"/>
        <end position="281"/>
    </location>
</feature>
<dbReference type="InterPro" id="IPR001119">
    <property type="entry name" value="SLH_dom"/>
</dbReference>
<feature type="compositionally biased region" description="Low complexity" evidence="2">
    <location>
        <begin position="287"/>
        <end position="308"/>
    </location>
</feature>
<feature type="region of interest" description="Disordered" evidence="2">
    <location>
        <begin position="125"/>
        <end position="144"/>
    </location>
</feature>
<dbReference type="EMBL" id="KI517748">
    <property type="protein sequence ID" value="ESQ31934.1"/>
    <property type="molecule type" value="Genomic_DNA"/>
</dbReference>
<dbReference type="OrthoDB" id="2020668at2759"/>
<feature type="compositionally biased region" description="Polar residues" evidence="2">
    <location>
        <begin position="196"/>
        <end position="208"/>
    </location>
</feature>
<dbReference type="STRING" id="72664.V4KL20"/>
<keyword evidence="6" id="KW-1185">Reference proteome</keyword>